<dbReference type="AlphaFoldDB" id="A0AAD7BAD8"/>
<feature type="compositionally biased region" description="Basic and acidic residues" evidence="1">
    <location>
        <begin position="102"/>
        <end position="114"/>
    </location>
</feature>
<feature type="region of interest" description="Disordered" evidence="1">
    <location>
        <begin position="71"/>
        <end position="114"/>
    </location>
</feature>
<evidence type="ECO:0000313" key="2">
    <source>
        <dbReference type="EMBL" id="KAJ7614565.1"/>
    </source>
</evidence>
<dbReference type="EMBL" id="JARKIF010000026">
    <property type="protein sequence ID" value="KAJ7614565.1"/>
    <property type="molecule type" value="Genomic_DNA"/>
</dbReference>
<evidence type="ECO:0000256" key="1">
    <source>
        <dbReference type="SAM" id="MobiDB-lite"/>
    </source>
</evidence>
<organism evidence="2 3">
    <name type="scientific">Roridomyces roridus</name>
    <dbReference type="NCBI Taxonomy" id="1738132"/>
    <lineage>
        <taxon>Eukaryota</taxon>
        <taxon>Fungi</taxon>
        <taxon>Dikarya</taxon>
        <taxon>Basidiomycota</taxon>
        <taxon>Agaricomycotina</taxon>
        <taxon>Agaricomycetes</taxon>
        <taxon>Agaricomycetidae</taxon>
        <taxon>Agaricales</taxon>
        <taxon>Marasmiineae</taxon>
        <taxon>Mycenaceae</taxon>
        <taxon>Roridomyces</taxon>
    </lineage>
</organism>
<dbReference type="Proteomes" id="UP001221142">
    <property type="component" value="Unassembled WGS sequence"/>
</dbReference>
<accession>A0AAD7BAD8</accession>
<protein>
    <submittedName>
        <fullName evidence="2">Uncharacterized protein</fullName>
    </submittedName>
</protein>
<keyword evidence="3" id="KW-1185">Reference proteome</keyword>
<sequence>MTLGTCWAIGTKQNENHTNYLAALNAVNQWYEDASCREKISQIFKEDPDTLTASGEDVAIPLTTFRGDIESWEHSGIPGLPPKKSNDATRPTPVHQSQYTHHPSDGGDGRKDIRELPQCRENGARSGDIEPWEDMHALPAALFSAFSGAKLSKSRAHRADRQQGNLLRHVHKYFRHTTKRCTVFNYALSLYEAQSRGTVLARPWIWSEVKCVFNPEMPISTSTG</sequence>
<reference evidence="2" key="1">
    <citation type="submission" date="2023-03" db="EMBL/GenBank/DDBJ databases">
        <title>Massive genome expansion in bonnet fungi (Mycena s.s.) driven by repeated elements and novel gene families across ecological guilds.</title>
        <authorList>
            <consortium name="Lawrence Berkeley National Laboratory"/>
            <person name="Harder C.B."/>
            <person name="Miyauchi S."/>
            <person name="Viragh M."/>
            <person name="Kuo A."/>
            <person name="Thoen E."/>
            <person name="Andreopoulos B."/>
            <person name="Lu D."/>
            <person name="Skrede I."/>
            <person name="Drula E."/>
            <person name="Henrissat B."/>
            <person name="Morin E."/>
            <person name="Kohler A."/>
            <person name="Barry K."/>
            <person name="LaButti K."/>
            <person name="Morin E."/>
            <person name="Salamov A."/>
            <person name="Lipzen A."/>
            <person name="Mereny Z."/>
            <person name="Hegedus B."/>
            <person name="Baldrian P."/>
            <person name="Stursova M."/>
            <person name="Weitz H."/>
            <person name="Taylor A."/>
            <person name="Grigoriev I.V."/>
            <person name="Nagy L.G."/>
            <person name="Martin F."/>
            <person name="Kauserud H."/>
        </authorList>
    </citation>
    <scope>NUCLEOTIDE SEQUENCE</scope>
    <source>
        <strain evidence="2">9284</strain>
    </source>
</reference>
<proteinExistence type="predicted"/>
<comment type="caution">
    <text evidence="2">The sequence shown here is derived from an EMBL/GenBank/DDBJ whole genome shotgun (WGS) entry which is preliminary data.</text>
</comment>
<gene>
    <name evidence="2" type="ORF">FB45DRAFT_874090</name>
</gene>
<evidence type="ECO:0000313" key="3">
    <source>
        <dbReference type="Proteomes" id="UP001221142"/>
    </source>
</evidence>
<name>A0AAD7BAD8_9AGAR</name>